<evidence type="ECO:0008006" key="3">
    <source>
        <dbReference type="Google" id="ProtNLM"/>
    </source>
</evidence>
<reference evidence="1 2" key="1">
    <citation type="submission" date="2020-04" db="EMBL/GenBank/DDBJ databases">
        <title>MicrobeNet Type strains.</title>
        <authorList>
            <person name="Nicholson A.C."/>
        </authorList>
    </citation>
    <scope>NUCLEOTIDE SEQUENCE [LARGE SCALE GENOMIC DNA]</scope>
    <source>
        <strain evidence="1 2">CCUG 69612</strain>
    </source>
</reference>
<dbReference type="Proteomes" id="UP000522720">
    <property type="component" value="Unassembled WGS sequence"/>
</dbReference>
<dbReference type="AlphaFoldDB" id="A0A7X6MY06"/>
<dbReference type="InterPro" id="IPR037883">
    <property type="entry name" value="Knr4/Smi1-like_sf"/>
</dbReference>
<name>A0A7X6MY06_9STRE</name>
<dbReference type="SUPFAM" id="SSF160631">
    <property type="entry name" value="SMI1/KNR4-like"/>
    <property type="match status" value="1"/>
</dbReference>
<sequence>MQVVWLTLLERKVSNLPEDLVIIYAVGNGELFCFNYNKLNVNGEPTIVSFTPNKNITEYEIVYDSFGDFLLDCITRELEM</sequence>
<dbReference type="Pfam" id="PF14568">
    <property type="entry name" value="SUKH_6"/>
    <property type="match status" value="1"/>
</dbReference>
<dbReference type="EMBL" id="JAAXPR010000009">
    <property type="protein sequence ID" value="NKZ20455.1"/>
    <property type="molecule type" value="Genomic_DNA"/>
</dbReference>
<keyword evidence="2" id="KW-1185">Reference proteome</keyword>
<gene>
    <name evidence="1" type="ORF">HF992_06295</name>
</gene>
<accession>A0A7X6MY06</accession>
<dbReference type="Gene3D" id="3.40.1580.10">
    <property type="entry name" value="SMI1/KNR4-like"/>
    <property type="match status" value="1"/>
</dbReference>
<evidence type="ECO:0000313" key="1">
    <source>
        <dbReference type="EMBL" id="NKZ20455.1"/>
    </source>
</evidence>
<protein>
    <recommendedName>
        <fullName evidence="3">SMI1/KNR4 family protein</fullName>
    </recommendedName>
</protein>
<proteinExistence type="predicted"/>
<comment type="caution">
    <text evidence="1">The sequence shown here is derived from an EMBL/GenBank/DDBJ whole genome shotgun (WGS) entry which is preliminary data.</text>
</comment>
<evidence type="ECO:0000313" key="2">
    <source>
        <dbReference type="Proteomes" id="UP000522720"/>
    </source>
</evidence>
<organism evidence="1 2">
    <name type="scientific">Streptococcus ovuberis</name>
    <dbReference type="NCBI Taxonomy" id="1936207"/>
    <lineage>
        <taxon>Bacteria</taxon>
        <taxon>Bacillati</taxon>
        <taxon>Bacillota</taxon>
        <taxon>Bacilli</taxon>
        <taxon>Lactobacillales</taxon>
        <taxon>Streptococcaceae</taxon>
        <taxon>Streptococcus</taxon>
    </lineage>
</organism>